<dbReference type="AlphaFoldDB" id="A0A1K2F625"/>
<accession>A0A1K2F625</accession>
<evidence type="ECO:0000313" key="2">
    <source>
        <dbReference type="Proteomes" id="UP000181909"/>
    </source>
</evidence>
<gene>
    <name evidence="1" type="ORF">SAMN02787144_103512</name>
</gene>
<proteinExistence type="predicted"/>
<organism evidence="1 2">
    <name type="scientific">Streptomyces atratus</name>
    <dbReference type="NCBI Taxonomy" id="1893"/>
    <lineage>
        <taxon>Bacteria</taxon>
        <taxon>Bacillati</taxon>
        <taxon>Actinomycetota</taxon>
        <taxon>Actinomycetes</taxon>
        <taxon>Kitasatosporales</taxon>
        <taxon>Streptomycetaceae</taxon>
        <taxon>Streptomyces</taxon>
    </lineage>
</organism>
<name>A0A1K2F625_STRAR</name>
<dbReference type="OrthoDB" id="581550at2"/>
<dbReference type="Proteomes" id="UP000181909">
    <property type="component" value="Unassembled WGS sequence"/>
</dbReference>
<dbReference type="RefSeq" id="WP_143166597.1">
    <property type="nucleotide sequence ID" value="NZ_CP108276.1"/>
</dbReference>
<evidence type="ECO:0000313" key="1">
    <source>
        <dbReference type="EMBL" id="SFY43255.1"/>
    </source>
</evidence>
<dbReference type="EMBL" id="FPJO01000035">
    <property type="protein sequence ID" value="SFY43255.1"/>
    <property type="molecule type" value="Genomic_DNA"/>
</dbReference>
<protein>
    <submittedName>
        <fullName evidence="1">Uncharacterized protein</fullName>
    </submittedName>
</protein>
<sequence>MASLDELPPYRRAQLLWRCVHQGVAFVAALVRDAEKLPCRLPSPPPGPPGKTVAVPGDDGRFHLERASRMLCGELKAAAAWRHRHH</sequence>
<reference evidence="1 2" key="1">
    <citation type="submission" date="2016-11" db="EMBL/GenBank/DDBJ databases">
        <authorList>
            <person name="Jaros S."/>
            <person name="Januszkiewicz K."/>
            <person name="Wedrychowicz H."/>
        </authorList>
    </citation>
    <scope>NUCLEOTIDE SEQUENCE [LARGE SCALE GENOMIC DNA]</scope>
    <source>
        <strain evidence="1 2">OK807</strain>
    </source>
</reference>